<keyword evidence="3" id="KW-1185">Reference proteome</keyword>
<organism evidence="2 3">
    <name type="scientific">Methylomagnum ishizawai</name>
    <dbReference type="NCBI Taxonomy" id="1760988"/>
    <lineage>
        <taxon>Bacteria</taxon>
        <taxon>Pseudomonadati</taxon>
        <taxon>Pseudomonadota</taxon>
        <taxon>Gammaproteobacteria</taxon>
        <taxon>Methylococcales</taxon>
        <taxon>Methylococcaceae</taxon>
        <taxon>Methylomagnum</taxon>
    </lineage>
</organism>
<protein>
    <submittedName>
        <fullName evidence="2">Uncharacterized protein</fullName>
    </submittedName>
</protein>
<proteinExistence type="predicted"/>
<dbReference type="OrthoDB" id="9809379at2"/>
<reference evidence="2 3" key="1">
    <citation type="submission" date="2016-12" db="EMBL/GenBank/DDBJ databases">
        <authorList>
            <person name="Song W.-J."/>
            <person name="Kurnit D.M."/>
        </authorList>
    </citation>
    <scope>NUCLEOTIDE SEQUENCE [LARGE SCALE GENOMIC DNA]</scope>
    <source>
        <strain evidence="2 3">175</strain>
    </source>
</reference>
<accession>A0A1Y6D620</accession>
<dbReference type="AlphaFoldDB" id="A0A1Y6D620"/>
<evidence type="ECO:0000313" key="2">
    <source>
        <dbReference type="EMBL" id="SMF97890.1"/>
    </source>
</evidence>
<gene>
    <name evidence="1" type="ORF">SAMN02949497_4842</name>
    <name evidence="2" type="ORF">SAMN02949497_4875</name>
</gene>
<dbReference type="RefSeq" id="WP_085216865.1">
    <property type="nucleotide sequence ID" value="NZ_FXAM01000006.1"/>
</dbReference>
<evidence type="ECO:0000313" key="3">
    <source>
        <dbReference type="Proteomes" id="UP000192923"/>
    </source>
</evidence>
<sequence>MERIETAIWTAPPISQAPVVELIDWSAVRLPTGKVRLIGYDPEVCEGRVSTSVKEFDSATKTATTRSGRKYVLTGDPGWSEAGWRVFRRMWGDTDFTDVTEDFL</sequence>
<name>A0A1Y6D620_9GAMM</name>
<dbReference type="EMBL" id="FXAM01000006">
    <property type="protein sequence ID" value="SMF97890.1"/>
    <property type="molecule type" value="Genomic_DNA"/>
</dbReference>
<evidence type="ECO:0000313" key="1">
    <source>
        <dbReference type="EMBL" id="SMF97862.1"/>
    </source>
</evidence>
<dbReference type="EMBL" id="FXAM01000006">
    <property type="protein sequence ID" value="SMF97862.1"/>
    <property type="molecule type" value="Genomic_DNA"/>
</dbReference>
<dbReference type="Proteomes" id="UP000192923">
    <property type="component" value="Unassembled WGS sequence"/>
</dbReference>